<dbReference type="PRINTS" id="PR00413">
    <property type="entry name" value="HADHALOGNASE"/>
</dbReference>
<dbReference type="SUPFAM" id="SSF56784">
    <property type="entry name" value="HAD-like"/>
    <property type="match status" value="1"/>
</dbReference>
<comment type="caution">
    <text evidence="1">The sequence shown here is derived from an EMBL/GenBank/DDBJ whole genome shotgun (WGS) entry which is preliminary data.</text>
</comment>
<dbReference type="Gene3D" id="3.40.50.1000">
    <property type="entry name" value="HAD superfamily/HAD-like"/>
    <property type="match status" value="1"/>
</dbReference>
<accession>A0A369UTG4</accession>
<dbReference type="SFLD" id="SFLDS00003">
    <property type="entry name" value="Haloacid_Dehalogenase"/>
    <property type="match status" value="1"/>
</dbReference>
<evidence type="ECO:0000313" key="1">
    <source>
        <dbReference type="EMBL" id="RDD83757.1"/>
    </source>
</evidence>
<dbReference type="CDD" id="cd02603">
    <property type="entry name" value="HAD_sEH-N_like"/>
    <property type="match status" value="1"/>
</dbReference>
<protein>
    <submittedName>
        <fullName evidence="1">HAD family phosphatase</fullName>
    </submittedName>
</protein>
<dbReference type="SFLD" id="SFLDG01129">
    <property type="entry name" value="C1.5:_HAD__Beta-PGM__Phosphata"/>
    <property type="match status" value="1"/>
</dbReference>
<dbReference type="OrthoDB" id="9797415at2"/>
<dbReference type="InterPro" id="IPR006439">
    <property type="entry name" value="HAD-SF_hydro_IA"/>
</dbReference>
<dbReference type="NCBIfam" id="TIGR01509">
    <property type="entry name" value="HAD-SF-IA-v3"/>
    <property type="match status" value="1"/>
</dbReference>
<dbReference type="EMBL" id="QQAH01000001">
    <property type="protein sequence ID" value="RDD83757.1"/>
    <property type="molecule type" value="Genomic_DNA"/>
</dbReference>
<organism evidence="1 2">
    <name type="scientific">Dyella tabacisoli</name>
    <dbReference type="NCBI Taxonomy" id="2282381"/>
    <lineage>
        <taxon>Bacteria</taxon>
        <taxon>Pseudomonadati</taxon>
        <taxon>Pseudomonadota</taxon>
        <taxon>Gammaproteobacteria</taxon>
        <taxon>Lysobacterales</taxon>
        <taxon>Rhodanobacteraceae</taxon>
        <taxon>Dyella</taxon>
    </lineage>
</organism>
<keyword evidence="2" id="KW-1185">Reference proteome</keyword>
<gene>
    <name evidence="1" type="ORF">DVJ77_02380</name>
</gene>
<dbReference type="PANTHER" id="PTHR43611">
    <property type="entry name" value="ALPHA-D-GLUCOSE 1-PHOSPHATE PHOSPHATASE"/>
    <property type="match status" value="1"/>
</dbReference>
<sequence>MTTPDTVIFDLGGVLIDWNPRHLYRQLFDDENAMERFLHEVCNQHWNEQQDAGRPWREAIAQLSAQFPQHAALIEAYRARWVEMLGGPMHDSVAIFDELRARGVRLYALTNWSQETFPVAWELYPFLHAFEGIVVSGQEGMAKPDPAIFQRLLTRYRVDATRTVYIDDAPRNVEAAARLGMHALWFRDATSLRRELVGLGLLGLNEDVPEGVL</sequence>
<evidence type="ECO:0000313" key="2">
    <source>
        <dbReference type="Proteomes" id="UP000253782"/>
    </source>
</evidence>
<dbReference type="AlphaFoldDB" id="A0A369UTG4"/>
<dbReference type="PANTHER" id="PTHR43611:SF3">
    <property type="entry name" value="FLAVIN MONONUCLEOTIDE HYDROLASE 1, CHLOROPLATIC"/>
    <property type="match status" value="1"/>
</dbReference>
<dbReference type="Pfam" id="PF00702">
    <property type="entry name" value="Hydrolase"/>
    <property type="match status" value="1"/>
</dbReference>
<reference evidence="1 2" key="1">
    <citation type="submission" date="2018-07" db="EMBL/GenBank/DDBJ databases">
        <title>Dyella tabacisoli L4-6T, whole genome shotgun sequence.</title>
        <authorList>
            <person name="Zhou X.-K."/>
            <person name="Li W.-J."/>
            <person name="Duan Y.-Q."/>
        </authorList>
    </citation>
    <scope>NUCLEOTIDE SEQUENCE [LARGE SCALE GENOMIC DNA]</scope>
    <source>
        <strain evidence="1 2">L4-6</strain>
    </source>
</reference>
<name>A0A369UTG4_9GAMM</name>
<dbReference type="InterPro" id="IPR036412">
    <property type="entry name" value="HAD-like_sf"/>
</dbReference>
<dbReference type="InterPro" id="IPR023214">
    <property type="entry name" value="HAD_sf"/>
</dbReference>
<dbReference type="Proteomes" id="UP000253782">
    <property type="component" value="Unassembled WGS sequence"/>
</dbReference>
<proteinExistence type="predicted"/>